<reference evidence="2 3" key="1">
    <citation type="submission" date="2023-02" db="EMBL/GenBank/DDBJ databases">
        <title>Genome sequence of Lacticaseibacillus sp. KACC 23028.</title>
        <authorList>
            <person name="Kim S."/>
            <person name="Heo J."/>
            <person name="Kwon S.-W."/>
        </authorList>
    </citation>
    <scope>NUCLEOTIDE SEQUENCE [LARGE SCALE GENOMIC DNA]</scope>
    <source>
        <strain evidence="2 3">KACC 23028</strain>
    </source>
</reference>
<dbReference type="RefSeq" id="WP_274260871.1">
    <property type="nucleotide sequence ID" value="NZ_CP117884.1"/>
</dbReference>
<accession>A0ABY7WVM0</accession>
<feature type="compositionally biased region" description="Basic and acidic residues" evidence="1">
    <location>
        <begin position="1"/>
        <end position="30"/>
    </location>
</feature>
<feature type="compositionally biased region" description="Basic and acidic residues" evidence="1">
    <location>
        <begin position="40"/>
        <end position="49"/>
    </location>
</feature>
<protein>
    <recommendedName>
        <fullName evidence="4">YfhD-like protein</fullName>
    </recommendedName>
</protein>
<keyword evidence="3" id="KW-1185">Reference proteome</keyword>
<dbReference type="Proteomes" id="UP001220377">
    <property type="component" value="Chromosome"/>
</dbReference>
<evidence type="ECO:0000313" key="2">
    <source>
        <dbReference type="EMBL" id="WDF83017.1"/>
    </source>
</evidence>
<organism evidence="2 3">
    <name type="scientific">Lacticaseibacillus pabuli</name>
    <dbReference type="NCBI Taxonomy" id="3025672"/>
    <lineage>
        <taxon>Bacteria</taxon>
        <taxon>Bacillati</taxon>
        <taxon>Bacillota</taxon>
        <taxon>Bacilli</taxon>
        <taxon>Lactobacillales</taxon>
        <taxon>Lactobacillaceae</taxon>
        <taxon>Lacticaseibacillus</taxon>
    </lineage>
</organism>
<evidence type="ECO:0008006" key="4">
    <source>
        <dbReference type="Google" id="ProtNLM"/>
    </source>
</evidence>
<evidence type="ECO:0000313" key="3">
    <source>
        <dbReference type="Proteomes" id="UP001220377"/>
    </source>
</evidence>
<feature type="region of interest" description="Disordered" evidence="1">
    <location>
        <begin position="1"/>
        <end position="49"/>
    </location>
</feature>
<name>A0ABY7WVM0_9LACO</name>
<sequence length="49" mass="5561">MAEKLSKQERKEMAEKAMEDRAKHPKENKGESGFAAIDNEAEKLEGQNK</sequence>
<gene>
    <name evidence="2" type="ORF">PQ472_01875</name>
</gene>
<proteinExistence type="predicted"/>
<dbReference type="EMBL" id="CP117884">
    <property type="protein sequence ID" value="WDF83017.1"/>
    <property type="molecule type" value="Genomic_DNA"/>
</dbReference>
<evidence type="ECO:0000256" key="1">
    <source>
        <dbReference type="SAM" id="MobiDB-lite"/>
    </source>
</evidence>